<evidence type="ECO:0000256" key="9">
    <source>
        <dbReference type="ARBA" id="ARBA00022516"/>
    </source>
</evidence>
<evidence type="ECO:0000256" key="13">
    <source>
        <dbReference type="ARBA" id="ARBA00022989"/>
    </source>
</evidence>
<feature type="transmembrane region" description="Helical" evidence="19">
    <location>
        <begin position="126"/>
        <end position="145"/>
    </location>
</feature>
<evidence type="ECO:0000256" key="3">
    <source>
        <dbReference type="ARBA" id="ARBA00005119"/>
    </source>
</evidence>
<feature type="transmembrane region" description="Helical" evidence="19">
    <location>
        <begin position="276"/>
        <end position="300"/>
    </location>
</feature>
<dbReference type="PANTHER" id="PTHR46382">
    <property type="entry name" value="PHOSPHATIDATE CYTIDYLYLTRANSFERASE"/>
    <property type="match status" value="1"/>
</dbReference>
<evidence type="ECO:0000256" key="6">
    <source>
        <dbReference type="ARBA" id="ARBA00012487"/>
    </source>
</evidence>
<evidence type="ECO:0000256" key="16">
    <source>
        <dbReference type="ARBA" id="ARBA00023209"/>
    </source>
</evidence>
<keyword evidence="15 19" id="KW-0472">Membrane</keyword>
<reference evidence="20" key="1">
    <citation type="submission" date="2023-07" db="EMBL/GenBank/DDBJ databases">
        <title>Genomic Encyclopedia of Type Strains, Phase IV (KMG-IV): sequencing the most valuable type-strain genomes for metagenomic binning, comparative biology and taxonomic classification.</title>
        <authorList>
            <person name="Goeker M."/>
        </authorList>
    </citation>
    <scope>NUCLEOTIDE SEQUENCE [LARGE SCALE GENOMIC DNA]</scope>
    <source>
        <strain evidence="20">DSM 22019</strain>
    </source>
</reference>
<evidence type="ECO:0000256" key="2">
    <source>
        <dbReference type="ARBA" id="ARBA00004651"/>
    </source>
</evidence>
<protein>
    <recommendedName>
        <fullName evidence="7 18">Phosphatidate cytidylyltransferase</fullName>
        <ecNumber evidence="6 18">2.7.7.41</ecNumber>
    </recommendedName>
</protein>
<dbReference type="EMBL" id="JAUSWP010000005">
    <property type="protein sequence ID" value="MDQ0567926.1"/>
    <property type="molecule type" value="Genomic_DNA"/>
</dbReference>
<feature type="transmembrane region" description="Helical" evidence="19">
    <location>
        <begin position="21"/>
        <end position="43"/>
    </location>
</feature>
<keyword evidence="8" id="KW-1003">Cell membrane</keyword>
<evidence type="ECO:0000256" key="10">
    <source>
        <dbReference type="ARBA" id="ARBA00022679"/>
    </source>
</evidence>
<evidence type="ECO:0000256" key="12">
    <source>
        <dbReference type="ARBA" id="ARBA00022695"/>
    </source>
</evidence>
<evidence type="ECO:0000256" key="19">
    <source>
        <dbReference type="SAM" id="Phobius"/>
    </source>
</evidence>
<feature type="transmembrane region" description="Helical" evidence="19">
    <location>
        <begin position="55"/>
        <end position="79"/>
    </location>
</feature>
<evidence type="ECO:0000256" key="14">
    <source>
        <dbReference type="ARBA" id="ARBA00023098"/>
    </source>
</evidence>
<evidence type="ECO:0000313" key="21">
    <source>
        <dbReference type="Proteomes" id="UP001236620"/>
    </source>
</evidence>
<comment type="subcellular location">
    <subcellularLocation>
        <location evidence="2">Cell membrane</location>
        <topology evidence="2">Multi-pass membrane protein</topology>
    </subcellularLocation>
</comment>
<comment type="catalytic activity">
    <reaction evidence="1 18">
        <text>a 1,2-diacyl-sn-glycero-3-phosphate + CTP + H(+) = a CDP-1,2-diacyl-sn-glycerol + diphosphate</text>
        <dbReference type="Rhea" id="RHEA:16229"/>
        <dbReference type="ChEBI" id="CHEBI:15378"/>
        <dbReference type="ChEBI" id="CHEBI:33019"/>
        <dbReference type="ChEBI" id="CHEBI:37563"/>
        <dbReference type="ChEBI" id="CHEBI:58332"/>
        <dbReference type="ChEBI" id="CHEBI:58608"/>
        <dbReference type="EC" id="2.7.7.41"/>
    </reaction>
</comment>
<keyword evidence="9" id="KW-0444">Lipid biosynthesis</keyword>
<gene>
    <name evidence="20" type="ORF">J2Z63_000573</name>
</gene>
<feature type="transmembrane region" description="Helical" evidence="19">
    <location>
        <begin position="329"/>
        <end position="346"/>
    </location>
</feature>
<keyword evidence="10 18" id="KW-0808">Transferase</keyword>
<evidence type="ECO:0000256" key="1">
    <source>
        <dbReference type="ARBA" id="ARBA00001698"/>
    </source>
</evidence>
<feature type="transmembrane region" description="Helical" evidence="19">
    <location>
        <begin position="157"/>
        <end position="179"/>
    </location>
</feature>
<dbReference type="InterPro" id="IPR000374">
    <property type="entry name" value="PC_trans"/>
</dbReference>
<accession>A0ABU0NEQ8</accession>
<evidence type="ECO:0000256" key="17">
    <source>
        <dbReference type="ARBA" id="ARBA00023264"/>
    </source>
</evidence>
<evidence type="ECO:0000256" key="11">
    <source>
        <dbReference type="ARBA" id="ARBA00022692"/>
    </source>
</evidence>
<evidence type="ECO:0000256" key="4">
    <source>
        <dbReference type="ARBA" id="ARBA00005189"/>
    </source>
</evidence>
<name>A0ABU0NEQ8_9MOLU</name>
<dbReference type="Pfam" id="PF01148">
    <property type="entry name" value="CTP_transf_1"/>
    <property type="match status" value="1"/>
</dbReference>
<dbReference type="PANTHER" id="PTHR46382:SF1">
    <property type="entry name" value="PHOSPHATIDATE CYTIDYLYLTRANSFERASE"/>
    <property type="match status" value="1"/>
</dbReference>
<sequence length="349" mass="40460">MNKISKEQQLKQKSIRTNFQMRVISSVFLVIALIIYLIFPSLYNIGFINNWSENSLIALNVISLLISSVILFFSTNELLSSFEIKFSKEKLFIQLFTVLLLWLPFTDKDKHTYIFNFISSVNYWNIIPFVILISYIILVWILLKNSFSKNKSEISKILLISFIMVFALKTFNMLGFYIFSKNRDSSYLLYGFSSIIWIWLTIILTDTFAYLFGVKFGKHKLAPTISPKKSWEGAIAGFICSVLVNLAIILTLYFVSSTQQYAPFYGYFKVLNISRSWVIVSYIFITMAVSILCQLGDLLFSWIKRSINIKDFSNLIPGHGGILDRLDSFYFVFCVMFFIIFIGLFANQL</sequence>
<keyword evidence="21" id="KW-1185">Reference proteome</keyword>
<keyword evidence="13 19" id="KW-1133">Transmembrane helix</keyword>
<evidence type="ECO:0000313" key="20">
    <source>
        <dbReference type="EMBL" id="MDQ0567926.1"/>
    </source>
</evidence>
<comment type="pathway">
    <text evidence="4">Lipid metabolism.</text>
</comment>
<feature type="transmembrane region" description="Helical" evidence="19">
    <location>
        <begin position="234"/>
        <end position="256"/>
    </location>
</feature>
<feature type="transmembrane region" description="Helical" evidence="19">
    <location>
        <begin position="191"/>
        <end position="213"/>
    </location>
</feature>
<comment type="pathway">
    <text evidence="3 18">Phospholipid metabolism; CDP-diacylglycerol biosynthesis; CDP-diacylglycerol from sn-glycerol 3-phosphate: step 3/3.</text>
</comment>
<keyword evidence="17" id="KW-1208">Phospholipid metabolism</keyword>
<keyword evidence="14" id="KW-0443">Lipid metabolism</keyword>
<organism evidence="20 21">
    <name type="scientific">Mycoplasma yeatsii</name>
    <dbReference type="NCBI Taxonomy" id="51365"/>
    <lineage>
        <taxon>Bacteria</taxon>
        <taxon>Bacillati</taxon>
        <taxon>Mycoplasmatota</taxon>
        <taxon>Mollicutes</taxon>
        <taxon>Mycoplasmataceae</taxon>
        <taxon>Mycoplasma</taxon>
    </lineage>
</organism>
<comment type="caution">
    <text evidence="20">The sequence shown here is derived from an EMBL/GenBank/DDBJ whole genome shotgun (WGS) entry which is preliminary data.</text>
</comment>
<evidence type="ECO:0000256" key="7">
    <source>
        <dbReference type="ARBA" id="ARBA00019373"/>
    </source>
</evidence>
<evidence type="ECO:0000256" key="5">
    <source>
        <dbReference type="ARBA" id="ARBA00010185"/>
    </source>
</evidence>
<dbReference type="Proteomes" id="UP001236620">
    <property type="component" value="Unassembled WGS sequence"/>
</dbReference>
<evidence type="ECO:0000256" key="18">
    <source>
        <dbReference type="RuleBase" id="RU003938"/>
    </source>
</evidence>
<keyword evidence="11 18" id="KW-0812">Transmembrane</keyword>
<keyword evidence="12 18" id="KW-0548">Nucleotidyltransferase</keyword>
<dbReference type="EC" id="2.7.7.41" evidence="6 18"/>
<comment type="similarity">
    <text evidence="5 18">Belongs to the CDS family.</text>
</comment>
<proteinExistence type="inferred from homology"/>
<dbReference type="RefSeq" id="WP_307445036.1">
    <property type="nucleotide sequence ID" value="NZ_JAUSWP010000005.1"/>
</dbReference>
<dbReference type="PROSITE" id="PS01315">
    <property type="entry name" value="CDS"/>
    <property type="match status" value="1"/>
</dbReference>
<keyword evidence="16" id="KW-0594">Phospholipid biosynthesis</keyword>
<dbReference type="GO" id="GO:0004605">
    <property type="term" value="F:phosphatidate cytidylyltransferase activity"/>
    <property type="evidence" value="ECO:0007669"/>
    <property type="project" value="UniProtKB-EC"/>
</dbReference>
<evidence type="ECO:0000256" key="8">
    <source>
        <dbReference type="ARBA" id="ARBA00022475"/>
    </source>
</evidence>
<evidence type="ECO:0000256" key="15">
    <source>
        <dbReference type="ARBA" id="ARBA00023136"/>
    </source>
</evidence>